<keyword evidence="7" id="KW-1185">Reference proteome</keyword>
<evidence type="ECO:0000256" key="2">
    <source>
        <dbReference type="ARBA" id="ARBA00022670"/>
    </source>
</evidence>
<comment type="caution">
    <text evidence="6">The sequence shown here is derived from an EMBL/GenBank/DDBJ whole genome shotgun (WGS) entry which is preliminary data.</text>
</comment>
<reference evidence="6 7" key="1">
    <citation type="submission" date="2021-08" db="EMBL/GenBank/DDBJ databases">
        <title>Genomic Architecture of Streptomyces flavotricini NGL1 and Streptomyces erythrochromogenes HMS4 With Differential Plant Beneficial attributes and laccase production capabilities.</title>
        <authorList>
            <person name="Salwan R."/>
            <person name="Kaur R."/>
            <person name="Sharma V."/>
        </authorList>
    </citation>
    <scope>NUCLEOTIDE SEQUENCE [LARGE SCALE GENOMIC DNA]</scope>
    <source>
        <strain evidence="6 7">NGL1</strain>
    </source>
</reference>
<dbReference type="EMBL" id="JAINUL010000001">
    <property type="protein sequence ID" value="MCC0100028.1"/>
    <property type="molecule type" value="Genomic_DNA"/>
</dbReference>
<sequence>MSPTQNPNPGLFQQHNAEVSRLSCISTDNRKRSIDRLTTRRIATVLTFSVIISLASFTGPAAEAQAASPYGAKAVAIAASKRGAPYVYGATGPREFDCSGLTLYAFRKAGRVLPRTADEQYEHTRHIGRVERVPGDLVFFPAGATIGHVGIYAGHDKIWHAPRPGTRVRLERIWSGNVRYARAT</sequence>
<evidence type="ECO:0000256" key="4">
    <source>
        <dbReference type="ARBA" id="ARBA00022807"/>
    </source>
</evidence>
<keyword evidence="3" id="KW-0378">Hydrolase</keyword>
<proteinExistence type="inferred from homology"/>
<evidence type="ECO:0000256" key="3">
    <source>
        <dbReference type="ARBA" id="ARBA00022801"/>
    </source>
</evidence>
<feature type="domain" description="NlpC/P60" evidence="5">
    <location>
        <begin position="68"/>
        <end position="184"/>
    </location>
</feature>
<protein>
    <submittedName>
        <fullName evidence="6">C40 family peptidase</fullName>
    </submittedName>
</protein>
<dbReference type="PANTHER" id="PTHR47359">
    <property type="entry name" value="PEPTIDOGLYCAN DL-ENDOPEPTIDASE CWLO"/>
    <property type="match status" value="1"/>
</dbReference>
<comment type="similarity">
    <text evidence="1">Belongs to the peptidase C40 family.</text>
</comment>
<name>A0ABS8EGG6_9ACTN</name>
<dbReference type="InterPro" id="IPR000064">
    <property type="entry name" value="NLP_P60_dom"/>
</dbReference>
<dbReference type="Pfam" id="PF00877">
    <property type="entry name" value="NLPC_P60"/>
    <property type="match status" value="1"/>
</dbReference>
<gene>
    <name evidence="6" type="ORF">K7B10_35650</name>
</gene>
<accession>A0ABS8EGG6</accession>
<evidence type="ECO:0000259" key="5">
    <source>
        <dbReference type="PROSITE" id="PS51935"/>
    </source>
</evidence>
<dbReference type="PANTHER" id="PTHR47359:SF3">
    <property type="entry name" value="NLP_P60 DOMAIN-CONTAINING PROTEIN-RELATED"/>
    <property type="match status" value="1"/>
</dbReference>
<dbReference type="SUPFAM" id="SSF54001">
    <property type="entry name" value="Cysteine proteinases"/>
    <property type="match status" value="1"/>
</dbReference>
<keyword evidence="4" id="KW-0788">Thiol protease</keyword>
<evidence type="ECO:0000313" key="6">
    <source>
        <dbReference type="EMBL" id="MCC0100028.1"/>
    </source>
</evidence>
<evidence type="ECO:0000313" key="7">
    <source>
        <dbReference type="Proteomes" id="UP001520654"/>
    </source>
</evidence>
<dbReference type="PROSITE" id="PS51935">
    <property type="entry name" value="NLPC_P60"/>
    <property type="match status" value="1"/>
</dbReference>
<dbReference type="Proteomes" id="UP001520654">
    <property type="component" value="Unassembled WGS sequence"/>
</dbReference>
<dbReference type="InterPro" id="IPR038765">
    <property type="entry name" value="Papain-like_cys_pep_sf"/>
</dbReference>
<organism evidence="6 7">
    <name type="scientific">Streptomyces flavotricini</name>
    <dbReference type="NCBI Taxonomy" id="66888"/>
    <lineage>
        <taxon>Bacteria</taxon>
        <taxon>Bacillati</taxon>
        <taxon>Actinomycetota</taxon>
        <taxon>Actinomycetes</taxon>
        <taxon>Kitasatosporales</taxon>
        <taxon>Streptomycetaceae</taxon>
        <taxon>Streptomyces</taxon>
    </lineage>
</organism>
<dbReference type="InterPro" id="IPR051794">
    <property type="entry name" value="PG_Endopeptidase_C40"/>
</dbReference>
<dbReference type="Gene3D" id="3.90.1720.10">
    <property type="entry name" value="endopeptidase domain like (from Nostoc punctiforme)"/>
    <property type="match status" value="1"/>
</dbReference>
<keyword evidence="2" id="KW-0645">Protease</keyword>
<evidence type="ECO:0000256" key="1">
    <source>
        <dbReference type="ARBA" id="ARBA00007074"/>
    </source>
</evidence>